<evidence type="ECO:0000313" key="2">
    <source>
        <dbReference type="Proteomes" id="UP000886595"/>
    </source>
</evidence>
<reference evidence="1 2" key="1">
    <citation type="submission" date="2020-02" db="EMBL/GenBank/DDBJ databases">
        <authorList>
            <person name="Ma Q."/>
            <person name="Huang Y."/>
            <person name="Song X."/>
            <person name="Pei D."/>
        </authorList>
    </citation>
    <scope>NUCLEOTIDE SEQUENCE [LARGE SCALE GENOMIC DNA]</scope>
    <source>
        <strain evidence="1">Sxm20200214</strain>
        <tissue evidence="1">Leaf</tissue>
    </source>
</reference>
<dbReference type="EMBL" id="JAAMPC010000006">
    <property type="protein sequence ID" value="KAG2307430.1"/>
    <property type="molecule type" value="Genomic_DNA"/>
</dbReference>
<accession>A0A8X7SJ08</accession>
<name>A0A8X7SJ08_BRACI</name>
<evidence type="ECO:0000313" key="1">
    <source>
        <dbReference type="EMBL" id="KAG2307430.1"/>
    </source>
</evidence>
<dbReference type="Proteomes" id="UP000886595">
    <property type="component" value="Unassembled WGS sequence"/>
</dbReference>
<comment type="caution">
    <text evidence="1">The sequence shown here is derived from an EMBL/GenBank/DDBJ whole genome shotgun (WGS) entry which is preliminary data.</text>
</comment>
<keyword evidence="2" id="KW-1185">Reference proteome</keyword>
<organism evidence="1 2">
    <name type="scientific">Brassica carinata</name>
    <name type="common">Ethiopian mustard</name>
    <name type="synonym">Abyssinian cabbage</name>
    <dbReference type="NCBI Taxonomy" id="52824"/>
    <lineage>
        <taxon>Eukaryota</taxon>
        <taxon>Viridiplantae</taxon>
        <taxon>Streptophyta</taxon>
        <taxon>Embryophyta</taxon>
        <taxon>Tracheophyta</taxon>
        <taxon>Spermatophyta</taxon>
        <taxon>Magnoliopsida</taxon>
        <taxon>eudicotyledons</taxon>
        <taxon>Gunneridae</taxon>
        <taxon>Pentapetalae</taxon>
        <taxon>rosids</taxon>
        <taxon>malvids</taxon>
        <taxon>Brassicales</taxon>
        <taxon>Brassicaceae</taxon>
        <taxon>Brassiceae</taxon>
        <taxon>Brassica</taxon>
    </lineage>
</organism>
<dbReference type="AlphaFoldDB" id="A0A8X7SJ08"/>
<sequence>MANDGDGWNGVQRQSLEFLEPEDCHEDFAGEMSEARDLRLPRAVTDGKPCKSKALSCISETSPSWLLLAPTQLQGDTGVIDLVSTARYG</sequence>
<protein>
    <submittedName>
        <fullName evidence="1">Uncharacterized protein</fullName>
    </submittedName>
</protein>
<gene>
    <name evidence="1" type="ORF">Bca52824_027178</name>
</gene>
<proteinExistence type="predicted"/>